<evidence type="ECO:0000256" key="1">
    <source>
        <dbReference type="ARBA" id="ARBA00022737"/>
    </source>
</evidence>
<dbReference type="Gene3D" id="1.25.40.10">
    <property type="entry name" value="Tetratricopeptide repeat domain"/>
    <property type="match status" value="1"/>
</dbReference>
<protein>
    <submittedName>
        <fullName evidence="5">Serine/threonineprotein phosphatase 5like</fullName>
    </submittedName>
</protein>
<evidence type="ECO:0000313" key="5">
    <source>
        <dbReference type="EMBL" id="QQP36041.1"/>
    </source>
</evidence>
<keyword evidence="6" id="KW-1185">Reference proteome</keyword>
<accession>A0A7T8JVU5</accession>
<dbReference type="AlphaFoldDB" id="A0A7T8JVU5"/>
<feature type="domain" description="PPP" evidence="4">
    <location>
        <begin position="123"/>
        <end position="189"/>
    </location>
</feature>
<keyword evidence="2 3" id="KW-0802">TPR repeat</keyword>
<feature type="repeat" description="TPR" evidence="3">
    <location>
        <begin position="81"/>
        <end position="114"/>
    </location>
</feature>
<dbReference type="PANTHER" id="PTHR46423">
    <property type="entry name" value="RNA POLYMERASE II-ASSOCIATED PROTEIN 3"/>
    <property type="match status" value="1"/>
</dbReference>
<proteinExistence type="predicted"/>
<dbReference type="SUPFAM" id="SSF48452">
    <property type="entry name" value="TPR-like"/>
    <property type="match status" value="1"/>
</dbReference>
<evidence type="ECO:0000313" key="6">
    <source>
        <dbReference type="Proteomes" id="UP000595437"/>
    </source>
</evidence>
<dbReference type="OrthoDB" id="445564at2759"/>
<dbReference type="PANTHER" id="PTHR46423:SF1">
    <property type="entry name" value="RNA POLYMERASE II-ASSOCIATED PROTEIN 3"/>
    <property type="match status" value="1"/>
</dbReference>
<dbReference type="InterPro" id="IPR019734">
    <property type="entry name" value="TPR_rpt"/>
</dbReference>
<dbReference type="Proteomes" id="UP000595437">
    <property type="component" value="Chromosome 15"/>
</dbReference>
<keyword evidence="1" id="KW-0677">Repeat</keyword>
<evidence type="ECO:0000256" key="2">
    <source>
        <dbReference type="ARBA" id="ARBA00022803"/>
    </source>
</evidence>
<feature type="repeat" description="TPR" evidence="3">
    <location>
        <begin position="13"/>
        <end position="46"/>
    </location>
</feature>
<evidence type="ECO:0000256" key="3">
    <source>
        <dbReference type="PROSITE-ProRule" id="PRU00339"/>
    </source>
</evidence>
<feature type="non-terminal residue" evidence="5">
    <location>
        <position position="190"/>
    </location>
</feature>
<dbReference type="InterPro" id="IPR013105">
    <property type="entry name" value="TPR_2"/>
</dbReference>
<dbReference type="InterPro" id="IPR011990">
    <property type="entry name" value="TPR-like_helical_dom_sf"/>
</dbReference>
<evidence type="ECO:0000259" key="4">
    <source>
        <dbReference type="Pfam" id="PF08321"/>
    </source>
</evidence>
<dbReference type="Pfam" id="PF08321">
    <property type="entry name" value="PPP5"/>
    <property type="match status" value="1"/>
</dbReference>
<dbReference type="GO" id="GO:0101031">
    <property type="term" value="C:protein folding chaperone complex"/>
    <property type="evidence" value="ECO:0007669"/>
    <property type="project" value="TreeGrafter"/>
</dbReference>
<dbReference type="InterPro" id="IPR051966">
    <property type="entry name" value="RPAP3"/>
</dbReference>
<name>A0A7T8JVU5_CALRO</name>
<dbReference type="Pfam" id="PF07719">
    <property type="entry name" value="TPR_2"/>
    <property type="match status" value="1"/>
</dbReference>
<dbReference type="GO" id="GO:0016791">
    <property type="term" value="F:phosphatase activity"/>
    <property type="evidence" value="ECO:0007669"/>
    <property type="project" value="UniProtKB-ARBA"/>
</dbReference>
<organism evidence="5 6">
    <name type="scientific">Caligus rogercresseyi</name>
    <name type="common">Sea louse</name>
    <dbReference type="NCBI Taxonomy" id="217165"/>
    <lineage>
        <taxon>Eukaryota</taxon>
        <taxon>Metazoa</taxon>
        <taxon>Ecdysozoa</taxon>
        <taxon>Arthropoda</taxon>
        <taxon>Crustacea</taxon>
        <taxon>Multicrustacea</taxon>
        <taxon>Hexanauplia</taxon>
        <taxon>Copepoda</taxon>
        <taxon>Siphonostomatoida</taxon>
        <taxon>Caligidae</taxon>
        <taxon>Caligus</taxon>
    </lineage>
</organism>
<dbReference type="Pfam" id="PF00515">
    <property type="entry name" value="TPR_1"/>
    <property type="match status" value="1"/>
</dbReference>
<reference evidence="6" key="1">
    <citation type="submission" date="2021-01" db="EMBL/GenBank/DDBJ databases">
        <title>Caligus Genome Assembly.</title>
        <authorList>
            <person name="Gallardo-Escarate C."/>
        </authorList>
    </citation>
    <scope>NUCLEOTIDE SEQUENCE [LARGE SCALE GENOMIC DNA]</scope>
</reference>
<sequence>MSTPDEDKKAALAEELKATANTHFQAEQYNDAISYYSQAIDLDPSKAVYFANRSISHLRLENFGYALDDASKAIAIDRKYLKAYYRRAAAYMALGKFKLALKDYEAVHKAKPSDKDAKTKFVQCRKRVQQIAFNKAIAVKEKIVSLVESLNLENMAVEESYEGPRLSPDDNYAISKEFMVSLLDYYKNLK</sequence>
<dbReference type="InterPro" id="IPR013235">
    <property type="entry name" value="PPP_dom"/>
</dbReference>
<gene>
    <name evidence="5" type="ORF">FKW44_021015</name>
</gene>
<dbReference type="PROSITE" id="PS50005">
    <property type="entry name" value="TPR"/>
    <property type="match status" value="2"/>
</dbReference>
<dbReference type="EMBL" id="CP045904">
    <property type="protein sequence ID" value="QQP36041.1"/>
    <property type="molecule type" value="Genomic_DNA"/>
</dbReference>
<dbReference type="SMART" id="SM00028">
    <property type="entry name" value="TPR"/>
    <property type="match status" value="3"/>
</dbReference>